<dbReference type="CDD" id="cd00090">
    <property type="entry name" value="HTH_ARSR"/>
    <property type="match status" value="1"/>
</dbReference>
<dbReference type="Proteomes" id="UP001165124">
    <property type="component" value="Unassembled WGS sequence"/>
</dbReference>
<gene>
    <name evidence="1" type="ORF">Arub01_44930</name>
</gene>
<dbReference type="InterPro" id="IPR036390">
    <property type="entry name" value="WH_DNA-bd_sf"/>
</dbReference>
<dbReference type="Gene3D" id="1.10.10.10">
    <property type="entry name" value="Winged helix-like DNA-binding domain superfamily/Winged helix DNA-binding domain"/>
    <property type="match status" value="1"/>
</dbReference>
<protein>
    <submittedName>
        <fullName evidence="1">Transcriptional regulator</fullName>
    </submittedName>
</protein>
<accession>A0A9W6Q091</accession>
<dbReference type="InterPro" id="IPR011991">
    <property type="entry name" value="ArsR-like_HTH"/>
</dbReference>
<evidence type="ECO:0000313" key="1">
    <source>
        <dbReference type="EMBL" id="GLW66249.1"/>
    </source>
</evidence>
<dbReference type="Pfam" id="PF12840">
    <property type="entry name" value="HTH_20"/>
    <property type="match status" value="1"/>
</dbReference>
<keyword evidence="2" id="KW-1185">Reference proteome</keyword>
<proteinExistence type="predicted"/>
<organism evidence="1 2">
    <name type="scientific">Actinomadura rubrobrunea</name>
    <dbReference type="NCBI Taxonomy" id="115335"/>
    <lineage>
        <taxon>Bacteria</taxon>
        <taxon>Bacillati</taxon>
        <taxon>Actinomycetota</taxon>
        <taxon>Actinomycetes</taxon>
        <taxon>Streptosporangiales</taxon>
        <taxon>Thermomonosporaceae</taxon>
        <taxon>Actinomadura</taxon>
    </lineage>
</organism>
<dbReference type="RefSeq" id="WP_067914310.1">
    <property type="nucleotide sequence ID" value="NZ_BSRZ01000013.1"/>
</dbReference>
<dbReference type="AlphaFoldDB" id="A0A9W6Q091"/>
<dbReference type="EMBL" id="BSRZ01000013">
    <property type="protein sequence ID" value="GLW66249.1"/>
    <property type="molecule type" value="Genomic_DNA"/>
</dbReference>
<reference evidence="1" key="1">
    <citation type="submission" date="2023-02" db="EMBL/GenBank/DDBJ databases">
        <title>Actinomadura rubrobrunea NBRC 14622.</title>
        <authorList>
            <person name="Ichikawa N."/>
            <person name="Sato H."/>
            <person name="Tonouchi N."/>
        </authorList>
    </citation>
    <scope>NUCLEOTIDE SEQUENCE</scope>
    <source>
        <strain evidence="1">NBRC 14622</strain>
    </source>
</reference>
<comment type="caution">
    <text evidence="1">The sequence shown here is derived from an EMBL/GenBank/DDBJ whole genome shotgun (WGS) entry which is preliminary data.</text>
</comment>
<sequence>MGKRDLVDAEPRPALGDSRSAVLNVLRAFGPLGVREAAERTGLHPNTARFHLDGLVEAGLAERATEERAGPGRPRVLYRAAATGYGVRSYRLLAQILTSLIAGTMPEPAESAAEAGRAWGRYLADRPAPFERVDARQALERLTGLLTDIGFGSQAEAAGDDVLIRLVHCPFRELAEEHRDVICPLHLGLIQGALAEMNAPLSAERLDPFVEPNLCLAHLRRRDEDSDGEGAEDG</sequence>
<dbReference type="SUPFAM" id="SSF46785">
    <property type="entry name" value="Winged helix' DNA-binding domain"/>
    <property type="match status" value="1"/>
</dbReference>
<dbReference type="InterPro" id="IPR036388">
    <property type="entry name" value="WH-like_DNA-bd_sf"/>
</dbReference>
<evidence type="ECO:0000313" key="2">
    <source>
        <dbReference type="Proteomes" id="UP001165124"/>
    </source>
</evidence>
<name>A0A9W6Q091_9ACTN</name>